<dbReference type="AlphaFoldDB" id="A0A7K3NNY3"/>
<dbReference type="PROSITE" id="PS01149">
    <property type="entry name" value="PSI_RSU"/>
    <property type="match status" value="1"/>
</dbReference>
<evidence type="ECO:0000256" key="1">
    <source>
        <dbReference type="ARBA" id="ARBA00008348"/>
    </source>
</evidence>
<name>A0A7K3NNY3_9BACT</name>
<sequence length="292" mass="31746">MAHPTRDASPPAHSDPAQGVRLNKALSQAGICSRRRADELILTGKVLVNGVLIHEPGVKIDPNRDTVVVNGQKAAFSPQKTHIYLVFHKPVQTVTTASDPQGRPTVFDLLPPEIPRQGLFTVGRLDFYSEGLLLFTDDGELTHRLTHPSTHVPKIYHVLVRGQVNGRTLSTMAQGMRLAEGEVLAPVEATVLHRESPERALLSLRLIQGVNRQIRRMCRDLGLTVLRLTRVAQGPILLGDLPRGTFRPLAPEEVSALRAAAGLGPVPHASAPPACAAPARDDRRRQTPPHAT</sequence>
<dbReference type="InterPro" id="IPR000748">
    <property type="entry name" value="PsdUridine_synth_RsuA/RluB/E/F"/>
</dbReference>
<dbReference type="PANTHER" id="PTHR47683">
    <property type="entry name" value="PSEUDOURIDINE SYNTHASE FAMILY PROTEIN-RELATED"/>
    <property type="match status" value="1"/>
</dbReference>
<dbReference type="Pfam" id="PF01479">
    <property type="entry name" value="S4"/>
    <property type="match status" value="1"/>
</dbReference>
<evidence type="ECO:0000256" key="5">
    <source>
        <dbReference type="SAM" id="MobiDB-lite"/>
    </source>
</evidence>
<dbReference type="Gene3D" id="3.30.70.580">
    <property type="entry name" value="Pseudouridine synthase I, catalytic domain, N-terminal subdomain"/>
    <property type="match status" value="1"/>
</dbReference>
<dbReference type="NCBIfam" id="TIGR00093">
    <property type="entry name" value="pseudouridine synthase"/>
    <property type="match status" value="1"/>
</dbReference>
<keyword evidence="8" id="KW-1185">Reference proteome</keyword>
<dbReference type="SMART" id="SM00363">
    <property type="entry name" value="S4"/>
    <property type="match status" value="1"/>
</dbReference>
<dbReference type="EMBL" id="JAAGRQ010000067">
    <property type="protein sequence ID" value="NDY57890.1"/>
    <property type="molecule type" value="Genomic_DNA"/>
</dbReference>
<dbReference type="InterPro" id="IPR006145">
    <property type="entry name" value="PsdUridine_synth_RsuA/RluA"/>
</dbReference>
<reference evidence="7 8" key="1">
    <citation type="submission" date="2020-02" db="EMBL/GenBank/DDBJ databases">
        <title>Comparative genomics of sulfur disproportionating microorganisms.</title>
        <authorList>
            <person name="Ward L.M."/>
            <person name="Bertran E."/>
            <person name="Johnston D.T."/>
        </authorList>
    </citation>
    <scope>NUCLEOTIDE SEQUENCE [LARGE SCALE GENOMIC DNA]</scope>
    <source>
        <strain evidence="7 8">DSM 3696</strain>
    </source>
</reference>
<proteinExistence type="inferred from homology"/>
<dbReference type="Pfam" id="PF00849">
    <property type="entry name" value="PseudoU_synth_2"/>
    <property type="match status" value="1"/>
</dbReference>
<evidence type="ECO:0000313" key="8">
    <source>
        <dbReference type="Proteomes" id="UP000469724"/>
    </source>
</evidence>
<feature type="compositionally biased region" description="Low complexity" evidence="5">
    <location>
        <begin position="265"/>
        <end position="278"/>
    </location>
</feature>
<evidence type="ECO:0000259" key="6">
    <source>
        <dbReference type="SMART" id="SM00363"/>
    </source>
</evidence>
<protein>
    <recommendedName>
        <fullName evidence="4">Pseudouridine synthase</fullName>
        <ecNumber evidence="4">5.4.99.-</ecNumber>
    </recommendedName>
</protein>
<dbReference type="CDD" id="cd02870">
    <property type="entry name" value="PseudoU_synth_RsuA_like"/>
    <property type="match status" value="1"/>
</dbReference>
<evidence type="ECO:0000256" key="3">
    <source>
        <dbReference type="PROSITE-ProRule" id="PRU00182"/>
    </source>
</evidence>
<dbReference type="CDD" id="cd00165">
    <property type="entry name" value="S4"/>
    <property type="match status" value="1"/>
</dbReference>
<dbReference type="GO" id="GO:0120159">
    <property type="term" value="F:rRNA pseudouridine synthase activity"/>
    <property type="evidence" value="ECO:0007669"/>
    <property type="project" value="UniProtKB-ARBA"/>
</dbReference>
<dbReference type="GO" id="GO:0000455">
    <property type="term" value="P:enzyme-directed rRNA pseudouridine synthesis"/>
    <property type="evidence" value="ECO:0007669"/>
    <property type="project" value="UniProtKB-ARBA"/>
</dbReference>
<comment type="similarity">
    <text evidence="1 4">Belongs to the pseudouridine synthase RsuA family.</text>
</comment>
<keyword evidence="2 4" id="KW-0413">Isomerase</keyword>
<keyword evidence="3" id="KW-0694">RNA-binding</keyword>
<feature type="region of interest" description="Disordered" evidence="5">
    <location>
        <begin position="263"/>
        <end position="292"/>
    </location>
</feature>
<feature type="domain" description="RNA-binding S4" evidence="6">
    <location>
        <begin position="20"/>
        <end position="82"/>
    </location>
</feature>
<accession>A0A7K3NNY3</accession>
<dbReference type="SUPFAM" id="SSF55174">
    <property type="entry name" value="Alpha-L RNA-binding motif"/>
    <property type="match status" value="1"/>
</dbReference>
<dbReference type="InterPro" id="IPR050343">
    <property type="entry name" value="RsuA_PseudoU_synthase"/>
</dbReference>
<evidence type="ECO:0000313" key="7">
    <source>
        <dbReference type="EMBL" id="NDY57890.1"/>
    </source>
</evidence>
<dbReference type="InterPro" id="IPR042092">
    <property type="entry name" value="PsdUridine_s_RsuA/RluB/E/F_cat"/>
</dbReference>
<dbReference type="SUPFAM" id="SSF55120">
    <property type="entry name" value="Pseudouridine synthase"/>
    <property type="match status" value="1"/>
</dbReference>
<dbReference type="InterPro" id="IPR036986">
    <property type="entry name" value="S4_RNA-bd_sf"/>
</dbReference>
<dbReference type="FunFam" id="3.10.290.10:FF:000003">
    <property type="entry name" value="Pseudouridine synthase"/>
    <property type="match status" value="1"/>
</dbReference>
<dbReference type="EC" id="5.4.99.-" evidence="4"/>
<dbReference type="GO" id="GO:0003723">
    <property type="term" value="F:RNA binding"/>
    <property type="evidence" value="ECO:0007669"/>
    <property type="project" value="UniProtKB-KW"/>
</dbReference>
<comment type="caution">
    <text evidence="7">The sequence shown here is derived from an EMBL/GenBank/DDBJ whole genome shotgun (WGS) entry which is preliminary data.</text>
</comment>
<dbReference type="InterPro" id="IPR020094">
    <property type="entry name" value="TruA/RsuA/RluB/E/F_N"/>
</dbReference>
<evidence type="ECO:0000256" key="2">
    <source>
        <dbReference type="ARBA" id="ARBA00023235"/>
    </source>
</evidence>
<dbReference type="Gene3D" id="3.10.290.10">
    <property type="entry name" value="RNA-binding S4 domain"/>
    <property type="match status" value="1"/>
</dbReference>
<dbReference type="Proteomes" id="UP000469724">
    <property type="component" value="Unassembled WGS sequence"/>
</dbReference>
<dbReference type="InterPro" id="IPR020103">
    <property type="entry name" value="PsdUridine_synth_cat_dom_sf"/>
</dbReference>
<evidence type="ECO:0000256" key="4">
    <source>
        <dbReference type="RuleBase" id="RU003887"/>
    </source>
</evidence>
<dbReference type="InterPro" id="IPR002942">
    <property type="entry name" value="S4_RNA-bd"/>
</dbReference>
<gene>
    <name evidence="7" type="ORF">G3N56_14230</name>
</gene>
<dbReference type="InterPro" id="IPR018496">
    <property type="entry name" value="PsdUridine_synth_RsuA/RluB_CS"/>
</dbReference>
<dbReference type="Gene3D" id="3.30.70.1560">
    <property type="entry name" value="Alpha-L RNA-binding motif"/>
    <property type="match status" value="1"/>
</dbReference>
<dbReference type="PANTHER" id="PTHR47683:SF2">
    <property type="entry name" value="RNA-BINDING S4 DOMAIN-CONTAINING PROTEIN"/>
    <property type="match status" value="1"/>
</dbReference>
<feature type="non-terminal residue" evidence="7">
    <location>
        <position position="292"/>
    </location>
</feature>
<organism evidence="7 8">
    <name type="scientific">Desulfolutivibrio sulfodismutans</name>
    <dbReference type="NCBI Taxonomy" id="63561"/>
    <lineage>
        <taxon>Bacteria</taxon>
        <taxon>Pseudomonadati</taxon>
        <taxon>Thermodesulfobacteriota</taxon>
        <taxon>Desulfovibrionia</taxon>
        <taxon>Desulfovibrionales</taxon>
        <taxon>Desulfovibrionaceae</taxon>
        <taxon>Desulfolutivibrio</taxon>
    </lineage>
</organism>
<dbReference type="PROSITE" id="PS50889">
    <property type="entry name" value="S4"/>
    <property type="match status" value="1"/>
</dbReference>